<dbReference type="RefSeq" id="WP_338448645.1">
    <property type="nucleotide sequence ID" value="NZ_CP137640.1"/>
</dbReference>
<protein>
    <submittedName>
        <fullName evidence="2">Uncharacterized protein</fullName>
    </submittedName>
</protein>
<dbReference type="EMBL" id="CP137640">
    <property type="protein sequence ID" value="WVX79713.1"/>
    <property type="molecule type" value="Genomic_DNA"/>
</dbReference>
<dbReference type="Proteomes" id="UP001357223">
    <property type="component" value="Chromosome"/>
</dbReference>
<accession>A0ABZ2CD00</accession>
<sequence>MGRMEILVGIQEAPVTEEGQEDDGTEETDEEVAEKGTENPADTPEAPVAEEWAVLTFH</sequence>
<feature type="region of interest" description="Disordered" evidence="1">
    <location>
        <begin position="1"/>
        <end position="48"/>
    </location>
</feature>
<evidence type="ECO:0000256" key="1">
    <source>
        <dbReference type="SAM" id="MobiDB-lite"/>
    </source>
</evidence>
<reference evidence="2 3" key="1">
    <citation type="submission" date="2023-10" db="EMBL/GenBank/DDBJ databases">
        <title>Niallia locisalis sp.nov. isolated from a salt pond sample.</title>
        <authorList>
            <person name="Li X.-J."/>
            <person name="Dong L."/>
        </authorList>
    </citation>
    <scope>NUCLEOTIDE SEQUENCE [LARGE SCALE GENOMIC DNA]</scope>
    <source>
        <strain evidence="2 3">DSM 29761</strain>
    </source>
</reference>
<name>A0ABZ2CD00_9BACI</name>
<evidence type="ECO:0000313" key="3">
    <source>
        <dbReference type="Proteomes" id="UP001357223"/>
    </source>
</evidence>
<proteinExistence type="predicted"/>
<evidence type="ECO:0000313" key="2">
    <source>
        <dbReference type="EMBL" id="WVX79713.1"/>
    </source>
</evidence>
<organism evidence="2 3">
    <name type="scientific">Niallia oryzisoli</name>
    <dbReference type="NCBI Taxonomy" id="1737571"/>
    <lineage>
        <taxon>Bacteria</taxon>
        <taxon>Bacillati</taxon>
        <taxon>Bacillota</taxon>
        <taxon>Bacilli</taxon>
        <taxon>Bacillales</taxon>
        <taxon>Bacillaceae</taxon>
        <taxon>Niallia</taxon>
    </lineage>
</organism>
<feature type="compositionally biased region" description="Acidic residues" evidence="1">
    <location>
        <begin position="18"/>
        <end position="32"/>
    </location>
</feature>
<gene>
    <name evidence="2" type="ORF">R4Z09_20825</name>
</gene>
<keyword evidence="3" id="KW-1185">Reference proteome</keyword>